<accession>A0A0G4J850</accession>
<organism evidence="1 2">
    <name type="scientific">Plasmodiophora brassicae</name>
    <name type="common">Clubroot disease agent</name>
    <dbReference type="NCBI Taxonomy" id="37360"/>
    <lineage>
        <taxon>Eukaryota</taxon>
        <taxon>Sar</taxon>
        <taxon>Rhizaria</taxon>
        <taxon>Endomyxa</taxon>
        <taxon>Phytomyxea</taxon>
        <taxon>Plasmodiophorida</taxon>
        <taxon>Plasmodiophoridae</taxon>
        <taxon>Plasmodiophora</taxon>
    </lineage>
</organism>
<reference evidence="1 2" key="1">
    <citation type="submission" date="2015-02" db="EMBL/GenBank/DDBJ databases">
        <authorList>
            <person name="Chooi Y.-H."/>
        </authorList>
    </citation>
    <scope>NUCLEOTIDE SEQUENCE [LARGE SCALE GENOMIC DNA]</scope>
    <source>
        <strain evidence="1">E3</strain>
    </source>
</reference>
<evidence type="ECO:0000313" key="1">
    <source>
        <dbReference type="EMBL" id="CEP03735.1"/>
    </source>
</evidence>
<dbReference type="AlphaFoldDB" id="A0A0G4J850"/>
<dbReference type="EMBL" id="CDSF01000155">
    <property type="protein sequence ID" value="CEP03735.1"/>
    <property type="molecule type" value="Genomic_DNA"/>
</dbReference>
<keyword evidence="2" id="KW-1185">Reference proteome</keyword>
<proteinExistence type="predicted"/>
<protein>
    <submittedName>
        <fullName evidence="1">Uncharacterized protein</fullName>
    </submittedName>
</protein>
<dbReference type="Proteomes" id="UP000039324">
    <property type="component" value="Unassembled WGS sequence"/>
</dbReference>
<name>A0A0G4J850_PLABS</name>
<gene>
    <name evidence="1" type="ORF">PBRA_003342</name>
</gene>
<sequence>MWGFVRSGSERAAPDWAVPGGFGLSAMTVDMTATGFSSDPTHRRTSDAYAAFPPMIQRRVSNADVILRSVRISSTANTRNVNDMMSRTVKDTHLP</sequence>
<evidence type="ECO:0000313" key="2">
    <source>
        <dbReference type="Proteomes" id="UP000039324"/>
    </source>
</evidence>